<dbReference type="InterPro" id="IPR029787">
    <property type="entry name" value="Nucleotide_cyclase"/>
</dbReference>
<keyword evidence="5" id="KW-0812">Transmembrane</keyword>
<evidence type="ECO:0000256" key="4">
    <source>
        <dbReference type="SAM" id="Coils"/>
    </source>
</evidence>
<dbReference type="Proteomes" id="UP000565262">
    <property type="component" value="Unassembled WGS sequence"/>
</dbReference>
<proteinExistence type="predicted"/>
<evidence type="ECO:0000256" key="3">
    <source>
        <dbReference type="ARBA" id="ARBA00034247"/>
    </source>
</evidence>
<dbReference type="PANTHER" id="PTHR45138:SF9">
    <property type="entry name" value="DIGUANYLATE CYCLASE DGCM-RELATED"/>
    <property type="match status" value="1"/>
</dbReference>
<evidence type="ECO:0000259" key="6">
    <source>
        <dbReference type="PROSITE" id="PS50887"/>
    </source>
</evidence>
<dbReference type="CDD" id="cd01949">
    <property type="entry name" value="GGDEF"/>
    <property type="match status" value="1"/>
</dbReference>
<dbReference type="PROSITE" id="PS50887">
    <property type="entry name" value="GGDEF"/>
    <property type="match status" value="1"/>
</dbReference>
<organism evidence="7 8">
    <name type="scientific">Oceanospirillum sediminis</name>
    <dbReference type="NCBI Taxonomy" id="2760088"/>
    <lineage>
        <taxon>Bacteria</taxon>
        <taxon>Pseudomonadati</taxon>
        <taxon>Pseudomonadota</taxon>
        <taxon>Gammaproteobacteria</taxon>
        <taxon>Oceanospirillales</taxon>
        <taxon>Oceanospirillaceae</taxon>
        <taxon>Oceanospirillum</taxon>
    </lineage>
</organism>
<reference evidence="7 8" key="1">
    <citation type="submission" date="2020-08" db="EMBL/GenBank/DDBJ databases">
        <title>Oceanospirillum sp. nov. isolated from marine sediment.</title>
        <authorList>
            <person name="Ji X."/>
        </authorList>
    </citation>
    <scope>NUCLEOTIDE SEQUENCE [LARGE SCALE GENOMIC DNA]</scope>
    <source>
        <strain evidence="7 8">D5</strain>
    </source>
</reference>
<dbReference type="Gene3D" id="3.30.70.270">
    <property type="match status" value="1"/>
</dbReference>
<keyword evidence="5" id="KW-0472">Membrane</keyword>
<dbReference type="EC" id="2.7.7.65" evidence="2"/>
<feature type="transmembrane region" description="Helical" evidence="5">
    <location>
        <begin position="12"/>
        <end position="30"/>
    </location>
</feature>
<dbReference type="SUPFAM" id="SSF55073">
    <property type="entry name" value="Nucleotide cyclase"/>
    <property type="match status" value="1"/>
</dbReference>
<dbReference type="InterPro" id="IPR043128">
    <property type="entry name" value="Rev_trsase/Diguanyl_cyclase"/>
</dbReference>
<feature type="domain" description="GGDEF" evidence="6">
    <location>
        <begin position="426"/>
        <end position="560"/>
    </location>
</feature>
<protein>
    <recommendedName>
        <fullName evidence="2">diguanylate cyclase</fullName>
        <ecNumber evidence="2">2.7.7.65</ecNumber>
    </recommendedName>
</protein>
<accession>A0A839IRU0</accession>
<comment type="caution">
    <text evidence="7">The sequence shown here is derived from an EMBL/GenBank/DDBJ whole genome shotgun (WGS) entry which is preliminary data.</text>
</comment>
<sequence>MKDNRQGFSLKGIGVRLTLILIGVMGFYLLTTWHNIRALQEQSRGFSVLSGSHFERTMYAAELSRDAEVIAAQALESLMGARRTASDIPPIDQDLLRIYQNVRNEIEPASELERLQLAELDRWQKPYFDSLKKLADKLSEEQSFQLRQQEKLNDLLARLKSMEQGLASPEAIDPAFNAYALAALSYASLALSSEKAGQLRRLELSAHKILGYLKNLPSLSPFQQQYLSQLTPVVSDAFEFRRPVLVSQRASLAAVRQARLYAQKLTTSSYNYFLTLKKTAMDATATYQQLVSETFRMIAIFSVIFVLLMVLTVLFIREKVVRRLDDLQQVMHLHMEGKHPEIPVDGEDEISDMGKAFSIFVEARRKAEQELIEARQEAEDANQQLKTLNNQLQMLSETDTLTQIPNRRRFEQELQTLWRHCTRYSHPLCLIIIDIDNFKLFNDRYGHHAGDHCLYHVAQLLLQEMETCQGMLARYGGEEFVVLLPEMDSIQGKNVAEQLLSAVKAAELKHLGSPEGIVTLSMGIASCLPESGTVPYRLLQRADEALYRAKNAGRARVEVA</sequence>
<dbReference type="NCBIfam" id="TIGR00254">
    <property type="entry name" value="GGDEF"/>
    <property type="match status" value="1"/>
</dbReference>
<dbReference type="GO" id="GO:0043709">
    <property type="term" value="P:cell adhesion involved in single-species biofilm formation"/>
    <property type="evidence" value="ECO:0007669"/>
    <property type="project" value="TreeGrafter"/>
</dbReference>
<evidence type="ECO:0000313" key="7">
    <source>
        <dbReference type="EMBL" id="MBB1486916.1"/>
    </source>
</evidence>
<evidence type="ECO:0000256" key="5">
    <source>
        <dbReference type="SAM" id="Phobius"/>
    </source>
</evidence>
<dbReference type="GO" id="GO:0052621">
    <property type="term" value="F:diguanylate cyclase activity"/>
    <property type="evidence" value="ECO:0007669"/>
    <property type="project" value="UniProtKB-EC"/>
</dbReference>
<comment type="cofactor">
    <cofactor evidence="1">
        <name>Mg(2+)</name>
        <dbReference type="ChEBI" id="CHEBI:18420"/>
    </cofactor>
</comment>
<evidence type="ECO:0000313" key="8">
    <source>
        <dbReference type="Proteomes" id="UP000565262"/>
    </source>
</evidence>
<dbReference type="InterPro" id="IPR050469">
    <property type="entry name" value="Diguanylate_Cyclase"/>
</dbReference>
<dbReference type="PANTHER" id="PTHR45138">
    <property type="entry name" value="REGULATORY COMPONENTS OF SENSORY TRANSDUCTION SYSTEM"/>
    <property type="match status" value="1"/>
</dbReference>
<dbReference type="SMART" id="SM00267">
    <property type="entry name" value="GGDEF"/>
    <property type="match status" value="1"/>
</dbReference>
<evidence type="ECO:0000256" key="1">
    <source>
        <dbReference type="ARBA" id="ARBA00001946"/>
    </source>
</evidence>
<keyword evidence="5" id="KW-1133">Transmembrane helix</keyword>
<keyword evidence="4" id="KW-0175">Coiled coil</keyword>
<gene>
    <name evidence="7" type="ORF">H4O21_09865</name>
</gene>
<keyword evidence="8" id="KW-1185">Reference proteome</keyword>
<dbReference type="EMBL" id="JACJFM010000010">
    <property type="protein sequence ID" value="MBB1486916.1"/>
    <property type="molecule type" value="Genomic_DNA"/>
</dbReference>
<dbReference type="Gene3D" id="6.10.340.10">
    <property type="match status" value="1"/>
</dbReference>
<dbReference type="GO" id="GO:0005886">
    <property type="term" value="C:plasma membrane"/>
    <property type="evidence" value="ECO:0007669"/>
    <property type="project" value="TreeGrafter"/>
</dbReference>
<dbReference type="FunFam" id="3.30.70.270:FF:000001">
    <property type="entry name" value="Diguanylate cyclase domain protein"/>
    <property type="match status" value="1"/>
</dbReference>
<name>A0A839IRU0_9GAMM</name>
<dbReference type="InterPro" id="IPR000160">
    <property type="entry name" value="GGDEF_dom"/>
</dbReference>
<dbReference type="RefSeq" id="WP_182808700.1">
    <property type="nucleotide sequence ID" value="NZ_JACJFM010000010.1"/>
</dbReference>
<evidence type="ECO:0000256" key="2">
    <source>
        <dbReference type="ARBA" id="ARBA00012528"/>
    </source>
</evidence>
<feature type="transmembrane region" description="Helical" evidence="5">
    <location>
        <begin position="297"/>
        <end position="316"/>
    </location>
</feature>
<dbReference type="AlphaFoldDB" id="A0A839IRU0"/>
<dbReference type="GO" id="GO:1902201">
    <property type="term" value="P:negative regulation of bacterial-type flagellum-dependent cell motility"/>
    <property type="evidence" value="ECO:0007669"/>
    <property type="project" value="TreeGrafter"/>
</dbReference>
<dbReference type="Pfam" id="PF00990">
    <property type="entry name" value="GGDEF"/>
    <property type="match status" value="1"/>
</dbReference>
<comment type="catalytic activity">
    <reaction evidence="3">
        <text>2 GTP = 3',3'-c-di-GMP + 2 diphosphate</text>
        <dbReference type="Rhea" id="RHEA:24898"/>
        <dbReference type="ChEBI" id="CHEBI:33019"/>
        <dbReference type="ChEBI" id="CHEBI:37565"/>
        <dbReference type="ChEBI" id="CHEBI:58805"/>
        <dbReference type="EC" id="2.7.7.65"/>
    </reaction>
</comment>
<feature type="coiled-coil region" evidence="4">
    <location>
        <begin position="364"/>
        <end position="398"/>
    </location>
</feature>